<dbReference type="EMBL" id="CP008884">
    <property type="protein sequence ID" value="AIF46007.1"/>
    <property type="molecule type" value="Genomic_DNA"/>
</dbReference>
<dbReference type="KEGG" id="dja:HY57_01355"/>
<evidence type="ECO:0000313" key="2">
    <source>
        <dbReference type="Proteomes" id="UP000027987"/>
    </source>
</evidence>
<dbReference type="AlphaFoldDB" id="A0A075JWZ3"/>
<name>A0A075JWZ3_9GAMM</name>
<dbReference type="STRING" id="1217721.HY57_01355"/>
<gene>
    <name evidence="1" type="ORF">HY57_01355</name>
</gene>
<accession>A0A075JWZ3</accession>
<sequence>MGLAHASTGDAAASAPPEAKGDWARYLHEHLPIPSPLVVYVYTSSGSLAGVMEMHVGDTADITHKIVSAIGTRNFADYSKPELSRTDATLKGYLADMGYSPQALVSSKTPYTLLVAKLGLQGEACANSLKVRHHIEQTVRDAANQPSVQGAYTVNALELEPSATFKINCQDSL</sequence>
<protein>
    <submittedName>
        <fullName evidence="1">Uncharacterized protein</fullName>
    </submittedName>
</protein>
<dbReference type="RefSeq" id="WP_019464553.1">
    <property type="nucleotide sequence ID" value="NZ_CP008884.1"/>
</dbReference>
<proteinExistence type="predicted"/>
<keyword evidence="2" id="KW-1185">Reference proteome</keyword>
<dbReference type="HOGENOM" id="CLU_1545207_0_0_6"/>
<dbReference type="Proteomes" id="UP000027987">
    <property type="component" value="Chromosome"/>
</dbReference>
<reference evidence="1 2" key="1">
    <citation type="submission" date="2014-07" db="EMBL/GenBank/DDBJ databases">
        <title>Complete Genome Sequence of Dyella japonica Strain A8 Isolated from Malaysian Tropical Soil.</title>
        <authorList>
            <person name="Hui R.K.H."/>
            <person name="Chen J.-W."/>
            <person name="Chan K.-G."/>
            <person name="Leung F.C.C."/>
        </authorList>
    </citation>
    <scope>NUCLEOTIDE SEQUENCE [LARGE SCALE GENOMIC DNA]</scope>
    <source>
        <strain evidence="1 2">A8</strain>
    </source>
</reference>
<dbReference type="PATRIC" id="fig|1217721.7.peg.286"/>
<organism evidence="1 2">
    <name type="scientific">Dyella japonica A8</name>
    <dbReference type="NCBI Taxonomy" id="1217721"/>
    <lineage>
        <taxon>Bacteria</taxon>
        <taxon>Pseudomonadati</taxon>
        <taxon>Pseudomonadota</taxon>
        <taxon>Gammaproteobacteria</taxon>
        <taxon>Lysobacterales</taxon>
        <taxon>Rhodanobacteraceae</taxon>
        <taxon>Dyella</taxon>
    </lineage>
</organism>
<evidence type="ECO:0000313" key="1">
    <source>
        <dbReference type="EMBL" id="AIF46007.1"/>
    </source>
</evidence>